<gene>
    <name evidence="3" type="ORF">GCM10023082_44370</name>
</gene>
<protein>
    <submittedName>
        <fullName evidence="3">NADPH:quinone reductase</fullName>
    </submittedName>
</protein>
<evidence type="ECO:0000313" key="4">
    <source>
        <dbReference type="Proteomes" id="UP001499884"/>
    </source>
</evidence>
<dbReference type="CDD" id="cd08253">
    <property type="entry name" value="zeta_crystallin"/>
    <property type="match status" value="1"/>
</dbReference>
<keyword evidence="4" id="KW-1185">Reference proteome</keyword>
<dbReference type="Gene3D" id="3.90.180.10">
    <property type="entry name" value="Medium-chain alcohol dehydrogenases, catalytic domain"/>
    <property type="match status" value="1"/>
</dbReference>
<reference evidence="4" key="1">
    <citation type="journal article" date="2019" name="Int. J. Syst. Evol. Microbiol.">
        <title>The Global Catalogue of Microorganisms (GCM) 10K type strain sequencing project: providing services to taxonomists for standard genome sequencing and annotation.</title>
        <authorList>
            <consortium name="The Broad Institute Genomics Platform"/>
            <consortium name="The Broad Institute Genome Sequencing Center for Infectious Disease"/>
            <person name="Wu L."/>
            <person name="Ma J."/>
        </authorList>
    </citation>
    <scope>NUCLEOTIDE SEQUENCE [LARGE SCALE GENOMIC DNA]</scope>
    <source>
        <strain evidence="4">JCM 30846</strain>
    </source>
</reference>
<accession>A0ABP7FNL7</accession>
<dbReference type="Pfam" id="PF08240">
    <property type="entry name" value="ADH_N"/>
    <property type="match status" value="1"/>
</dbReference>
<dbReference type="InterPro" id="IPR051603">
    <property type="entry name" value="Zinc-ADH_QOR/CCCR"/>
</dbReference>
<evidence type="ECO:0000256" key="1">
    <source>
        <dbReference type="ARBA" id="ARBA00022857"/>
    </source>
</evidence>
<dbReference type="InterPro" id="IPR013149">
    <property type="entry name" value="ADH-like_C"/>
</dbReference>
<dbReference type="SUPFAM" id="SSF50129">
    <property type="entry name" value="GroES-like"/>
    <property type="match status" value="1"/>
</dbReference>
<dbReference type="PANTHER" id="PTHR44154:SF1">
    <property type="entry name" value="QUINONE OXIDOREDUCTASE"/>
    <property type="match status" value="1"/>
</dbReference>
<keyword evidence="1" id="KW-0521">NADP</keyword>
<proteinExistence type="predicted"/>
<evidence type="ECO:0000259" key="2">
    <source>
        <dbReference type="SMART" id="SM00829"/>
    </source>
</evidence>
<dbReference type="RefSeq" id="WP_345650270.1">
    <property type="nucleotide sequence ID" value="NZ_BAABEP010000034.1"/>
</dbReference>
<dbReference type="SUPFAM" id="SSF51735">
    <property type="entry name" value="NAD(P)-binding Rossmann-fold domains"/>
    <property type="match status" value="1"/>
</dbReference>
<dbReference type="PANTHER" id="PTHR44154">
    <property type="entry name" value="QUINONE OXIDOREDUCTASE"/>
    <property type="match status" value="1"/>
</dbReference>
<organism evidence="3 4">
    <name type="scientific">Streptomyces tremellae</name>
    <dbReference type="NCBI Taxonomy" id="1124239"/>
    <lineage>
        <taxon>Bacteria</taxon>
        <taxon>Bacillati</taxon>
        <taxon>Actinomycetota</taxon>
        <taxon>Actinomycetes</taxon>
        <taxon>Kitasatosporales</taxon>
        <taxon>Streptomycetaceae</taxon>
        <taxon>Streptomyces</taxon>
    </lineage>
</organism>
<comment type="caution">
    <text evidence="3">The sequence shown here is derived from an EMBL/GenBank/DDBJ whole genome shotgun (WGS) entry which is preliminary data.</text>
</comment>
<dbReference type="Pfam" id="PF00107">
    <property type="entry name" value="ADH_zinc_N"/>
    <property type="match status" value="1"/>
</dbReference>
<evidence type="ECO:0000313" key="3">
    <source>
        <dbReference type="EMBL" id="GAA3742615.1"/>
    </source>
</evidence>
<dbReference type="SMART" id="SM00829">
    <property type="entry name" value="PKS_ER"/>
    <property type="match status" value="1"/>
</dbReference>
<dbReference type="Gene3D" id="3.40.50.720">
    <property type="entry name" value="NAD(P)-binding Rossmann-like Domain"/>
    <property type="match status" value="1"/>
</dbReference>
<name>A0ABP7FNL7_9ACTN</name>
<dbReference type="InterPro" id="IPR020843">
    <property type="entry name" value="ER"/>
</dbReference>
<dbReference type="InterPro" id="IPR013154">
    <property type="entry name" value="ADH-like_N"/>
</dbReference>
<dbReference type="InterPro" id="IPR011032">
    <property type="entry name" value="GroES-like_sf"/>
</dbReference>
<dbReference type="EMBL" id="BAABEP010000034">
    <property type="protein sequence ID" value="GAA3742615.1"/>
    <property type="molecule type" value="Genomic_DNA"/>
</dbReference>
<dbReference type="Proteomes" id="UP001499884">
    <property type="component" value="Unassembled WGS sequence"/>
</dbReference>
<feature type="domain" description="Enoyl reductase (ER)" evidence="2">
    <location>
        <begin position="11"/>
        <end position="320"/>
    </location>
</feature>
<sequence length="325" mass="33092">MKAALYGKNGTAREVIRVEEIDRPEPGPGQVRVRVALSAINPTDVKTRAGATPRPIDGFQVPHQDGVGVVDAVGAGVDPARVGQRVWLWFAAFGNRYGTAAEYTVVPADRAVPLPEGAGDELGACLGVPALTAHRCLFADGRLNGRTVLVAGGAGAVGHYAIQLAKHAGARVITTVSGPEKGEQAARAGADHVVNYREPGAVDRVRELAGGPVDRVVEVNLGANLAMDLAVSGPNTVIATYAAAGDVAVPVRALMTANVTLRFVLLYGVPAPALAESVAEVNAAVGAGALSALPVHRHPLSGTVAAHEAVEGGAVGKVVLDLAAE</sequence>
<dbReference type="InterPro" id="IPR036291">
    <property type="entry name" value="NAD(P)-bd_dom_sf"/>
</dbReference>